<dbReference type="Proteomes" id="UP000635726">
    <property type="component" value="Unassembled WGS sequence"/>
</dbReference>
<keyword evidence="3" id="KW-0378">Hydrolase</keyword>
<dbReference type="InterPro" id="IPR006935">
    <property type="entry name" value="Helicase/UvrB_N"/>
</dbReference>
<dbReference type="InterPro" id="IPR014001">
    <property type="entry name" value="Helicase_ATP-bd"/>
</dbReference>
<dbReference type="Gene3D" id="3.40.50.300">
    <property type="entry name" value="P-loop containing nucleotide triphosphate hydrolases"/>
    <property type="match status" value="2"/>
</dbReference>
<evidence type="ECO:0000256" key="3">
    <source>
        <dbReference type="ARBA" id="ARBA00022801"/>
    </source>
</evidence>
<keyword evidence="5" id="KW-0067">ATP-binding</keyword>
<dbReference type="PANTHER" id="PTHR11274">
    <property type="entry name" value="RAD25/XP-B DNA REPAIR HELICASE"/>
    <property type="match status" value="1"/>
</dbReference>
<keyword evidence="2" id="KW-0547">Nucleotide-binding</keyword>
<dbReference type="InterPro" id="IPR050615">
    <property type="entry name" value="ATP-dep_DNA_Helicase"/>
</dbReference>
<dbReference type="PROSITE" id="PS51194">
    <property type="entry name" value="HELICASE_CTER"/>
    <property type="match status" value="1"/>
</dbReference>
<evidence type="ECO:0000256" key="5">
    <source>
        <dbReference type="ARBA" id="ARBA00022840"/>
    </source>
</evidence>
<evidence type="ECO:0000313" key="13">
    <source>
        <dbReference type="Proteomes" id="UP000635726"/>
    </source>
</evidence>
<evidence type="ECO:0000259" key="10">
    <source>
        <dbReference type="PROSITE" id="PS51192"/>
    </source>
</evidence>
<evidence type="ECO:0000313" key="12">
    <source>
        <dbReference type="EMBL" id="GGJ88691.1"/>
    </source>
</evidence>
<comment type="caution">
    <text evidence="12">The sequence shown here is derived from an EMBL/GenBank/DDBJ whole genome shotgun (WGS) entry which is preliminary data.</text>
</comment>
<proteinExistence type="inferred from homology"/>
<feature type="domain" description="Helicase C-terminal" evidence="11">
    <location>
        <begin position="430"/>
        <end position="593"/>
    </location>
</feature>
<evidence type="ECO:0000256" key="2">
    <source>
        <dbReference type="ARBA" id="ARBA00022741"/>
    </source>
</evidence>
<feature type="domain" description="Helicase ATP-binding" evidence="10">
    <location>
        <begin position="231"/>
        <end position="391"/>
    </location>
</feature>
<dbReference type="SMART" id="SM00487">
    <property type="entry name" value="DEXDc"/>
    <property type="match status" value="1"/>
</dbReference>
<evidence type="ECO:0000256" key="4">
    <source>
        <dbReference type="ARBA" id="ARBA00022806"/>
    </source>
</evidence>
<gene>
    <name evidence="12" type="ORF">GCM10008939_35980</name>
</gene>
<dbReference type="GO" id="GO:0003677">
    <property type="term" value="F:DNA binding"/>
    <property type="evidence" value="ECO:0007669"/>
    <property type="project" value="InterPro"/>
</dbReference>
<keyword evidence="6" id="KW-0413">Isomerase</keyword>
<evidence type="ECO:0000256" key="7">
    <source>
        <dbReference type="ARBA" id="ARBA00034617"/>
    </source>
</evidence>
<dbReference type="Pfam" id="PF04851">
    <property type="entry name" value="ResIII"/>
    <property type="match status" value="1"/>
</dbReference>
<dbReference type="Pfam" id="PF16203">
    <property type="entry name" value="ERCC3_RAD25_C"/>
    <property type="match status" value="1"/>
</dbReference>
<dbReference type="GO" id="GO:0043138">
    <property type="term" value="F:3'-5' DNA helicase activity"/>
    <property type="evidence" value="ECO:0007669"/>
    <property type="project" value="UniProtKB-EC"/>
</dbReference>
<dbReference type="GO" id="GO:0005524">
    <property type="term" value="F:ATP binding"/>
    <property type="evidence" value="ECO:0007669"/>
    <property type="project" value="UniProtKB-KW"/>
</dbReference>
<dbReference type="EMBL" id="BMOE01000022">
    <property type="protein sequence ID" value="GGJ88691.1"/>
    <property type="molecule type" value="Genomic_DNA"/>
</dbReference>
<comment type="similarity">
    <text evidence="1">Belongs to the helicase family. RAD25/XPB subfamily.</text>
</comment>
<evidence type="ECO:0000256" key="8">
    <source>
        <dbReference type="ARBA" id="ARBA00034808"/>
    </source>
</evidence>
<evidence type="ECO:0000256" key="9">
    <source>
        <dbReference type="ARBA" id="ARBA00048988"/>
    </source>
</evidence>
<sequence length="604" mass="66461">MKTKLRKEPMKTASRALLSGAKVLGRVGRYTRRVTFDPANPLIVQADRSVFLEAFNPRAEDARRDLAAFAELVSSPEHLHTYRITPLSLWNAAAAGVSAEQMVAALERHAKFPVPQNVLHDLRELTLRWGRLRLVAHDGGLLLVVDAPDAPLLTELSRNRAVAPLLGDRMGDAVFAVPLVNRGVVKTALLEAGWPLDDQAGYSDGLQYAFTLSSALRVREYQQQAAEAFYRGGSAEGGSGVVVLAPGSGKTVVGMVAMTLVGQRTLVLTTNRTSVAQWERELLARTTLTPDEVGEYEPGRPLKPVTVCTYQMLTHRRRGTERDDKDAYPHMGLIGAAEWGLIVYDEVHLLPAPVFRITAEVQARRRLGLTATLVREDGREGDVFALIGPKRYDRPWKTLEQEGFIAQAECVEVRLPLPQAERVSYAAAPDREKHRIAAENPDKRAVVSALLREHAGVPTLIIGQYLDQLTLIAQDQEAPLITGKTPQRERERLFQAFRERRVGLIVMSKVGNFALDLPDAEVLVQVSGAFGSRQEEAQRLGRLLRPKADGGGATFYSVVTRETTEEDHAHHRQLFLAEQGYAYRIVDGEGLLAGEGLPVSGVTA</sequence>
<accession>A0A917PQZ8</accession>
<evidence type="ECO:0000259" key="11">
    <source>
        <dbReference type="PROSITE" id="PS51194"/>
    </source>
</evidence>
<organism evidence="12 13">
    <name type="scientific">Deinococcus aquiradiocola</name>
    <dbReference type="NCBI Taxonomy" id="393059"/>
    <lineage>
        <taxon>Bacteria</taxon>
        <taxon>Thermotogati</taxon>
        <taxon>Deinococcota</taxon>
        <taxon>Deinococci</taxon>
        <taxon>Deinococcales</taxon>
        <taxon>Deinococcaceae</taxon>
        <taxon>Deinococcus</taxon>
    </lineage>
</organism>
<protein>
    <recommendedName>
        <fullName evidence="8">DNA 3'-5' helicase</fullName>
        <ecNumber evidence="8">5.6.2.4</ecNumber>
    </recommendedName>
</protein>
<dbReference type="AlphaFoldDB" id="A0A917PQZ8"/>
<evidence type="ECO:0000256" key="6">
    <source>
        <dbReference type="ARBA" id="ARBA00023235"/>
    </source>
</evidence>
<comment type="catalytic activity">
    <reaction evidence="7">
        <text>Couples ATP hydrolysis with the unwinding of duplex DNA by translocating in the 3'-5' direction.</text>
        <dbReference type="EC" id="5.6.2.4"/>
    </reaction>
</comment>
<reference evidence="12" key="1">
    <citation type="journal article" date="2014" name="Int. J. Syst. Evol. Microbiol.">
        <title>Complete genome sequence of Corynebacterium casei LMG S-19264T (=DSM 44701T), isolated from a smear-ripened cheese.</title>
        <authorList>
            <consortium name="US DOE Joint Genome Institute (JGI-PGF)"/>
            <person name="Walter F."/>
            <person name="Albersmeier A."/>
            <person name="Kalinowski J."/>
            <person name="Ruckert C."/>
        </authorList>
    </citation>
    <scope>NUCLEOTIDE SEQUENCE</scope>
    <source>
        <strain evidence="12">JCM 14371</strain>
    </source>
</reference>
<dbReference type="PROSITE" id="PS51192">
    <property type="entry name" value="HELICASE_ATP_BIND_1"/>
    <property type="match status" value="1"/>
</dbReference>
<dbReference type="PRINTS" id="PR00851">
    <property type="entry name" value="XRODRMPGMNTB"/>
</dbReference>
<dbReference type="PANTHER" id="PTHR11274:SF0">
    <property type="entry name" value="GENERAL TRANSCRIPTION AND DNA REPAIR FACTOR IIH HELICASE SUBUNIT XPB"/>
    <property type="match status" value="1"/>
</dbReference>
<evidence type="ECO:0000256" key="1">
    <source>
        <dbReference type="ARBA" id="ARBA00006637"/>
    </source>
</evidence>
<dbReference type="InterPro" id="IPR001650">
    <property type="entry name" value="Helicase_C-like"/>
</dbReference>
<dbReference type="InterPro" id="IPR032438">
    <property type="entry name" value="ERCC3_RAD25_C"/>
</dbReference>
<dbReference type="InterPro" id="IPR032830">
    <property type="entry name" value="XPB/Ssl2_N"/>
</dbReference>
<dbReference type="SMART" id="SM00490">
    <property type="entry name" value="HELICc"/>
    <property type="match status" value="1"/>
</dbReference>
<dbReference type="EC" id="5.6.2.4" evidence="8"/>
<dbReference type="NCBIfam" id="NF045503">
    <property type="entry name" value="repair_heli_XPB"/>
    <property type="match status" value="1"/>
</dbReference>
<dbReference type="InterPro" id="IPR027417">
    <property type="entry name" value="P-loop_NTPase"/>
</dbReference>
<name>A0A917PQZ8_9DEIO</name>
<dbReference type="Pfam" id="PF13625">
    <property type="entry name" value="Helicase_C_3"/>
    <property type="match status" value="1"/>
</dbReference>
<dbReference type="GO" id="GO:0016787">
    <property type="term" value="F:hydrolase activity"/>
    <property type="evidence" value="ECO:0007669"/>
    <property type="project" value="UniProtKB-KW"/>
</dbReference>
<dbReference type="CDD" id="cd18789">
    <property type="entry name" value="SF2_C_XPB"/>
    <property type="match status" value="1"/>
</dbReference>
<keyword evidence="13" id="KW-1185">Reference proteome</keyword>
<keyword evidence="4 12" id="KW-0347">Helicase</keyword>
<comment type="catalytic activity">
    <reaction evidence="9">
        <text>ATP + H2O = ADP + phosphate + H(+)</text>
        <dbReference type="Rhea" id="RHEA:13065"/>
        <dbReference type="ChEBI" id="CHEBI:15377"/>
        <dbReference type="ChEBI" id="CHEBI:15378"/>
        <dbReference type="ChEBI" id="CHEBI:30616"/>
        <dbReference type="ChEBI" id="CHEBI:43474"/>
        <dbReference type="ChEBI" id="CHEBI:456216"/>
        <dbReference type="EC" id="5.6.2.4"/>
    </reaction>
</comment>
<reference evidence="12" key="2">
    <citation type="submission" date="2020-09" db="EMBL/GenBank/DDBJ databases">
        <authorList>
            <person name="Sun Q."/>
            <person name="Ohkuma M."/>
        </authorList>
    </citation>
    <scope>NUCLEOTIDE SEQUENCE</scope>
    <source>
        <strain evidence="12">JCM 14371</strain>
    </source>
</reference>
<dbReference type="SUPFAM" id="SSF52540">
    <property type="entry name" value="P-loop containing nucleoside triphosphate hydrolases"/>
    <property type="match status" value="2"/>
</dbReference>